<dbReference type="GO" id="GO:0019290">
    <property type="term" value="P:siderophore biosynthetic process"/>
    <property type="evidence" value="ECO:0007669"/>
    <property type="project" value="TreeGrafter"/>
</dbReference>
<dbReference type="SMART" id="SM00923">
    <property type="entry name" value="MbtH"/>
    <property type="match status" value="1"/>
</dbReference>
<organism evidence="2 3">
    <name type="scientific">Streptomyces phaeolivaceus</name>
    <dbReference type="NCBI Taxonomy" id="2653200"/>
    <lineage>
        <taxon>Bacteria</taxon>
        <taxon>Bacillati</taxon>
        <taxon>Actinomycetota</taxon>
        <taxon>Actinomycetes</taxon>
        <taxon>Kitasatosporales</taxon>
        <taxon>Streptomycetaceae</taxon>
        <taxon>Streptomyces</taxon>
    </lineage>
</organism>
<dbReference type="Proteomes" id="UP000327294">
    <property type="component" value="Chromosome"/>
</dbReference>
<evidence type="ECO:0000313" key="2">
    <source>
        <dbReference type="EMBL" id="QFR00444.1"/>
    </source>
</evidence>
<dbReference type="RefSeq" id="WP_152171799.1">
    <property type="nucleotide sequence ID" value="NZ_CP045096.1"/>
</dbReference>
<dbReference type="KEGG" id="sphv:F9278_34520"/>
<dbReference type="InterPro" id="IPR037407">
    <property type="entry name" value="MLP_fam"/>
</dbReference>
<dbReference type="PANTHER" id="PTHR38444:SF1">
    <property type="entry name" value="ENTEROBACTIN BIOSYNTHESIS PROTEIN YBDZ"/>
    <property type="match status" value="1"/>
</dbReference>
<keyword evidence="3" id="KW-1185">Reference proteome</keyword>
<dbReference type="EMBL" id="CP045096">
    <property type="protein sequence ID" value="QFR00444.1"/>
    <property type="molecule type" value="Genomic_DNA"/>
</dbReference>
<dbReference type="AlphaFoldDB" id="A0A5P8KAU7"/>
<dbReference type="SUPFAM" id="SSF160582">
    <property type="entry name" value="MbtH-like"/>
    <property type="match status" value="1"/>
</dbReference>
<feature type="domain" description="MbtH-like" evidence="1">
    <location>
        <begin position="4"/>
        <end position="54"/>
    </location>
</feature>
<dbReference type="Gene3D" id="3.90.820.10">
    <property type="entry name" value="Structural Genomics, Unknown Function 30-nov-00 1gh9 Mol_id"/>
    <property type="match status" value="1"/>
</dbReference>
<dbReference type="InterPro" id="IPR005153">
    <property type="entry name" value="MbtH-like_dom"/>
</dbReference>
<evidence type="ECO:0000259" key="1">
    <source>
        <dbReference type="SMART" id="SM00923"/>
    </source>
</evidence>
<name>A0A5P8KAU7_9ACTN</name>
<protein>
    <submittedName>
        <fullName evidence="2">MbtH family NRPS accessory protein</fullName>
    </submittedName>
</protein>
<reference evidence="2 3" key="1">
    <citation type="submission" date="2019-10" db="EMBL/GenBank/DDBJ databases">
        <title>Streptomyces sp. strain GY16 isolated from leaves of Broussonetia papyrifera.</title>
        <authorList>
            <person name="Mo P."/>
        </authorList>
    </citation>
    <scope>NUCLEOTIDE SEQUENCE [LARGE SCALE GENOMIC DNA]</scope>
    <source>
        <strain evidence="2 3">GY16</strain>
    </source>
</reference>
<gene>
    <name evidence="2" type="ORF">F9278_34520</name>
</gene>
<dbReference type="PANTHER" id="PTHR38444">
    <property type="entry name" value="ENTEROBACTIN BIOSYNTHESIS PROTEIN YBDZ"/>
    <property type="match status" value="1"/>
</dbReference>
<sequence length="77" mass="8421">MSGNPFVEGDGHWQVVVNGDGRHALWRPFLDLPAGWRVVANSADREAALDYVQLNWRMPGPAAPAAPAEPDTGTERR</sequence>
<dbReference type="Pfam" id="PF03621">
    <property type="entry name" value="MbtH"/>
    <property type="match status" value="1"/>
</dbReference>
<evidence type="ECO:0000313" key="3">
    <source>
        <dbReference type="Proteomes" id="UP000327294"/>
    </source>
</evidence>
<proteinExistence type="predicted"/>
<accession>A0A5P8KAU7</accession>
<dbReference type="InterPro" id="IPR038020">
    <property type="entry name" value="MbtH-like_sf"/>
</dbReference>
<dbReference type="GO" id="GO:0005829">
    <property type="term" value="C:cytosol"/>
    <property type="evidence" value="ECO:0007669"/>
    <property type="project" value="TreeGrafter"/>
</dbReference>